<dbReference type="Proteomes" id="UP000248301">
    <property type="component" value="Unassembled WGS sequence"/>
</dbReference>
<reference evidence="1 2" key="1">
    <citation type="submission" date="2017-07" db="EMBL/GenBank/DDBJ databases">
        <title>A draft genome sequence of Gluconacetobacter entanii LTH 4560.</title>
        <authorList>
            <person name="Skraban J."/>
            <person name="Cleenwerck I."/>
            <person name="Vandamme P."/>
            <person name="Trcek J."/>
        </authorList>
    </citation>
    <scope>NUCLEOTIDE SEQUENCE [LARGE SCALE GENOMIC DNA]</scope>
    <source>
        <strain evidence="1 2">LTH 4560</strain>
    </source>
</reference>
<dbReference type="AlphaFoldDB" id="A0A318Q877"/>
<dbReference type="OrthoDB" id="7273968at2"/>
<sequence>MPPMFPVSGGNIVMQHRGTGAFLTTGTGRPHVAEDPYWALQAGAAMGSRRDKAIMENVHGVDSTLAAHSHGAHLGASIMRFSIRIPR</sequence>
<accession>A0A318Q877</accession>
<name>A0A318Q877_9PROT</name>
<organism evidence="1 2">
    <name type="scientific">Gluconacetobacter entanii</name>
    <dbReference type="NCBI Taxonomy" id="108528"/>
    <lineage>
        <taxon>Bacteria</taxon>
        <taxon>Pseudomonadati</taxon>
        <taxon>Pseudomonadota</taxon>
        <taxon>Alphaproteobacteria</taxon>
        <taxon>Acetobacterales</taxon>
        <taxon>Acetobacteraceae</taxon>
        <taxon>Gluconacetobacter</taxon>
    </lineage>
</organism>
<comment type="caution">
    <text evidence="1">The sequence shown here is derived from an EMBL/GenBank/DDBJ whole genome shotgun (WGS) entry which is preliminary data.</text>
</comment>
<gene>
    <name evidence="1" type="ORF">CFR72_14685</name>
</gene>
<proteinExistence type="predicted"/>
<protein>
    <submittedName>
        <fullName evidence="1">Uncharacterized protein</fullName>
    </submittedName>
</protein>
<evidence type="ECO:0000313" key="1">
    <source>
        <dbReference type="EMBL" id="PYD61345.1"/>
    </source>
</evidence>
<evidence type="ECO:0000313" key="2">
    <source>
        <dbReference type="Proteomes" id="UP000248301"/>
    </source>
</evidence>
<dbReference type="EMBL" id="NKUF01000056">
    <property type="protein sequence ID" value="PYD61345.1"/>
    <property type="molecule type" value="Genomic_DNA"/>
</dbReference>